<dbReference type="PROSITE" id="PS00893">
    <property type="entry name" value="NUDIX_BOX"/>
    <property type="match status" value="1"/>
</dbReference>
<dbReference type="PANTHER" id="PTHR43046:SF14">
    <property type="entry name" value="MUTT_NUDIX FAMILY PROTEIN"/>
    <property type="match status" value="1"/>
</dbReference>
<dbReference type="AlphaFoldDB" id="A0A918LDH2"/>
<evidence type="ECO:0000313" key="7">
    <source>
        <dbReference type="Proteomes" id="UP000660680"/>
    </source>
</evidence>
<reference evidence="6" key="2">
    <citation type="submission" date="2020-09" db="EMBL/GenBank/DDBJ databases">
        <authorList>
            <person name="Sun Q."/>
            <person name="Ohkuma M."/>
        </authorList>
    </citation>
    <scope>NUCLEOTIDE SEQUENCE</scope>
    <source>
        <strain evidence="6">JCM 3276</strain>
    </source>
</reference>
<dbReference type="InterPro" id="IPR000086">
    <property type="entry name" value="NUDIX_hydrolase_dom"/>
</dbReference>
<dbReference type="RefSeq" id="WP_189210978.1">
    <property type="nucleotide sequence ID" value="NZ_BMRB01000002.1"/>
</dbReference>
<evidence type="ECO:0000256" key="3">
    <source>
        <dbReference type="ARBA" id="ARBA00022801"/>
    </source>
</evidence>
<comment type="cofactor">
    <cofactor evidence="1">
        <name>Mg(2+)</name>
        <dbReference type="ChEBI" id="CHEBI:18420"/>
    </cofactor>
</comment>
<evidence type="ECO:0000256" key="4">
    <source>
        <dbReference type="RuleBase" id="RU003476"/>
    </source>
</evidence>
<comment type="caution">
    <text evidence="6">The sequence shown here is derived from an EMBL/GenBank/DDBJ whole genome shotgun (WGS) entry which is preliminary data.</text>
</comment>
<proteinExistence type="inferred from homology"/>
<dbReference type="PRINTS" id="PR00502">
    <property type="entry name" value="NUDIXFAMILY"/>
</dbReference>
<dbReference type="SUPFAM" id="SSF55811">
    <property type="entry name" value="Nudix"/>
    <property type="match status" value="1"/>
</dbReference>
<name>A0A918LDH2_9PSEU</name>
<comment type="similarity">
    <text evidence="2 4">Belongs to the Nudix hydrolase family.</text>
</comment>
<feature type="domain" description="Nudix hydrolase" evidence="5">
    <location>
        <begin position="5"/>
        <end position="133"/>
    </location>
</feature>
<protein>
    <recommendedName>
        <fullName evidence="5">Nudix hydrolase domain-containing protein</fullName>
    </recommendedName>
</protein>
<dbReference type="PROSITE" id="PS51462">
    <property type="entry name" value="NUDIX"/>
    <property type="match status" value="1"/>
</dbReference>
<evidence type="ECO:0000256" key="1">
    <source>
        <dbReference type="ARBA" id="ARBA00001946"/>
    </source>
</evidence>
<dbReference type="InterPro" id="IPR020084">
    <property type="entry name" value="NUDIX_hydrolase_CS"/>
</dbReference>
<dbReference type="Gene3D" id="3.90.79.10">
    <property type="entry name" value="Nucleoside Triphosphate Pyrophosphohydrolase"/>
    <property type="match status" value="1"/>
</dbReference>
<evidence type="ECO:0000313" key="6">
    <source>
        <dbReference type="EMBL" id="GGS33492.1"/>
    </source>
</evidence>
<evidence type="ECO:0000259" key="5">
    <source>
        <dbReference type="PROSITE" id="PS51462"/>
    </source>
</evidence>
<reference evidence="6" key="1">
    <citation type="journal article" date="2014" name="Int. J. Syst. Evol. Microbiol.">
        <title>Complete genome sequence of Corynebacterium casei LMG S-19264T (=DSM 44701T), isolated from a smear-ripened cheese.</title>
        <authorList>
            <consortium name="US DOE Joint Genome Institute (JGI-PGF)"/>
            <person name="Walter F."/>
            <person name="Albersmeier A."/>
            <person name="Kalinowski J."/>
            <person name="Ruckert C."/>
        </authorList>
    </citation>
    <scope>NUCLEOTIDE SEQUENCE</scope>
    <source>
        <strain evidence="6">JCM 3276</strain>
    </source>
</reference>
<dbReference type="InterPro" id="IPR015797">
    <property type="entry name" value="NUDIX_hydrolase-like_dom_sf"/>
</dbReference>
<accession>A0A918LDH2</accession>
<dbReference type="Pfam" id="PF00293">
    <property type="entry name" value="NUDIX"/>
    <property type="match status" value="1"/>
</dbReference>
<dbReference type="GO" id="GO:0016787">
    <property type="term" value="F:hydrolase activity"/>
    <property type="evidence" value="ECO:0007669"/>
    <property type="project" value="UniProtKB-KW"/>
</dbReference>
<keyword evidence="7" id="KW-1185">Reference proteome</keyword>
<gene>
    <name evidence="6" type="ORF">GCM10010171_29600</name>
</gene>
<dbReference type="InterPro" id="IPR020476">
    <property type="entry name" value="Nudix_hydrolase"/>
</dbReference>
<dbReference type="PANTHER" id="PTHR43046">
    <property type="entry name" value="GDP-MANNOSE MANNOSYL HYDROLASE"/>
    <property type="match status" value="1"/>
</dbReference>
<organism evidence="6 7">
    <name type="scientific">Actinokineospora fastidiosa</name>
    <dbReference type="NCBI Taxonomy" id="1816"/>
    <lineage>
        <taxon>Bacteria</taxon>
        <taxon>Bacillati</taxon>
        <taxon>Actinomycetota</taxon>
        <taxon>Actinomycetes</taxon>
        <taxon>Pseudonocardiales</taxon>
        <taxon>Pseudonocardiaceae</taxon>
        <taxon>Actinokineospora</taxon>
    </lineage>
</organism>
<keyword evidence="3 4" id="KW-0378">Hydrolase</keyword>
<evidence type="ECO:0000256" key="2">
    <source>
        <dbReference type="ARBA" id="ARBA00005582"/>
    </source>
</evidence>
<sequence>MRRTGPRVGAYVVCIVDGKLLLSRMVYVGLRWMLPGGGIEHGEDPVDAAVREVFEETGYTVEIEDLLGLHTYVRTEGRESHHALRVVYTGRITGGELTHEVGGSSDMAAWFPLEEVGGLERASLVDLALGMLDSPPRTGRIA</sequence>
<dbReference type="Proteomes" id="UP000660680">
    <property type="component" value="Unassembled WGS sequence"/>
</dbReference>
<dbReference type="EMBL" id="BMRB01000002">
    <property type="protein sequence ID" value="GGS33492.1"/>
    <property type="molecule type" value="Genomic_DNA"/>
</dbReference>